<evidence type="ECO:0000256" key="2">
    <source>
        <dbReference type="ARBA" id="ARBA00023315"/>
    </source>
</evidence>
<dbReference type="PANTHER" id="PTHR43877">
    <property type="entry name" value="AMINOALKYLPHOSPHONATE N-ACETYLTRANSFERASE-RELATED-RELATED"/>
    <property type="match status" value="1"/>
</dbReference>
<sequence length="299" mass="32208">MDRIDTLSWREFDADDLPALTGLAEACLAADGGLPLFAQPPLLRARLLQTRTLAAWHGDSLVAAVGVGVPERPDTTTDATARPATATGIVHPDWRGRGLGSRLLSWASEQAGDADLVVTTESWSPGADRLFTAHGLHETFAESVLRHDLTALPAVALPDGLRTEPVTPQVGPELFATYHASFADRPGFAAPTAEEWLGDLADDDEYRPDLSLLARDPDGQPVGFVNVIGVWIDQVGVVPAWRKRRVGAYLVAAALRSLAADGARDAWLCVNDDNPAGALYRRLGFADAGRRARYLLRRH</sequence>
<dbReference type="InterPro" id="IPR050832">
    <property type="entry name" value="Bact_Acetyltransf"/>
</dbReference>
<reference evidence="4 5" key="1">
    <citation type="submission" date="2016-06" db="EMBL/GenBank/DDBJ databases">
        <authorList>
            <person name="Kjaerup R.B."/>
            <person name="Dalgaard T.S."/>
            <person name="Juul-Madsen H.R."/>
        </authorList>
    </citation>
    <scope>NUCLEOTIDE SEQUENCE [LARGE SCALE GENOMIC DNA]</scope>
    <source>
        <strain evidence="4 5">DSM 43904</strain>
    </source>
</reference>
<evidence type="ECO:0000313" key="4">
    <source>
        <dbReference type="EMBL" id="SCG80280.1"/>
    </source>
</evidence>
<keyword evidence="5" id="KW-1185">Reference proteome</keyword>
<dbReference type="InterPro" id="IPR016181">
    <property type="entry name" value="Acyl_CoA_acyltransferase"/>
</dbReference>
<accession>A0A1C5KC23</accession>
<keyword evidence="1" id="KW-0808">Transferase</keyword>
<dbReference type="SUPFAM" id="SSF55729">
    <property type="entry name" value="Acyl-CoA N-acyltransferases (Nat)"/>
    <property type="match status" value="1"/>
</dbReference>
<dbReference type="Pfam" id="PF00583">
    <property type="entry name" value="Acetyltransf_1"/>
    <property type="match status" value="2"/>
</dbReference>
<dbReference type="CDD" id="cd04301">
    <property type="entry name" value="NAT_SF"/>
    <property type="match status" value="2"/>
</dbReference>
<feature type="domain" description="N-acetyltransferase" evidence="3">
    <location>
        <begin position="7"/>
        <end position="164"/>
    </location>
</feature>
<gene>
    <name evidence="4" type="ORF">GA0070609_6345</name>
</gene>
<keyword evidence="2" id="KW-0012">Acyltransferase</keyword>
<organism evidence="4 5">
    <name type="scientific">Micromonospora echinaurantiaca</name>
    <dbReference type="NCBI Taxonomy" id="47857"/>
    <lineage>
        <taxon>Bacteria</taxon>
        <taxon>Bacillati</taxon>
        <taxon>Actinomycetota</taxon>
        <taxon>Actinomycetes</taxon>
        <taxon>Micromonosporales</taxon>
        <taxon>Micromonosporaceae</taxon>
        <taxon>Micromonospora</taxon>
    </lineage>
</organism>
<dbReference type="PANTHER" id="PTHR43877:SF1">
    <property type="entry name" value="ACETYLTRANSFERASE"/>
    <property type="match status" value="1"/>
</dbReference>
<evidence type="ECO:0000259" key="3">
    <source>
        <dbReference type="PROSITE" id="PS51186"/>
    </source>
</evidence>
<evidence type="ECO:0000313" key="5">
    <source>
        <dbReference type="Proteomes" id="UP000198217"/>
    </source>
</evidence>
<dbReference type="RefSeq" id="WP_088997111.1">
    <property type="nucleotide sequence ID" value="NZ_LT607750.1"/>
</dbReference>
<dbReference type="PROSITE" id="PS51186">
    <property type="entry name" value="GNAT"/>
    <property type="match status" value="2"/>
</dbReference>
<evidence type="ECO:0000256" key="1">
    <source>
        <dbReference type="ARBA" id="ARBA00022679"/>
    </source>
</evidence>
<feature type="domain" description="N-acetyltransferase" evidence="3">
    <location>
        <begin position="161"/>
        <end position="299"/>
    </location>
</feature>
<dbReference type="GO" id="GO:0016747">
    <property type="term" value="F:acyltransferase activity, transferring groups other than amino-acyl groups"/>
    <property type="evidence" value="ECO:0007669"/>
    <property type="project" value="InterPro"/>
</dbReference>
<dbReference type="EMBL" id="LT607750">
    <property type="protein sequence ID" value="SCG80280.1"/>
    <property type="molecule type" value="Genomic_DNA"/>
</dbReference>
<dbReference type="InterPro" id="IPR000182">
    <property type="entry name" value="GNAT_dom"/>
</dbReference>
<dbReference type="Proteomes" id="UP000198217">
    <property type="component" value="Chromosome I"/>
</dbReference>
<protein>
    <submittedName>
        <fullName evidence="4">Mycothiol synthase</fullName>
    </submittedName>
</protein>
<name>A0A1C5KC23_9ACTN</name>
<dbReference type="AlphaFoldDB" id="A0A1C5KC23"/>
<dbReference type="Gene3D" id="3.40.630.30">
    <property type="match status" value="1"/>
</dbReference>
<proteinExistence type="predicted"/>